<reference evidence="1" key="1">
    <citation type="submission" date="2014-11" db="EMBL/GenBank/DDBJ databases">
        <authorList>
            <person name="Amaro Gonzalez C."/>
        </authorList>
    </citation>
    <scope>NUCLEOTIDE SEQUENCE</scope>
</reference>
<protein>
    <submittedName>
        <fullName evidence="1">Uncharacterized protein</fullName>
    </submittedName>
</protein>
<reference evidence="1" key="2">
    <citation type="journal article" date="2015" name="Fish Shellfish Immunol.">
        <title>Early steps in the European eel (Anguilla anguilla)-Vibrio vulnificus interaction in the gills: Role of the RtxA13 toxin.</title>
        <authorList>
            <person name="Callol A."/>
            <person name="Pajuelo D."/>
            <person name="Ebbesson L."/>
            <person name="Teles M."/>
            <person name="MacKenzie S."/>
            <person name="Amaro C."/>
        </authorList>
    </citation>
    <scope>NUCLEOTIDE SEQUENCE</scope>
</reference>
<evidence type="ECO:0000313" key="1">
    <source>
        <dbReference type="EMBL" id="JAH52623.1"/>
    </source>
</evidence>
<proteinExistence type="predicted"/>
<dbReference type="AlphaFoldDB" id="A0A0E9TIR4"/>
<name>A0A0E9TIR4_ANGAN</name>
<accession>A0A0E9TIR4</accession>
<organism evidence="1">
    <name type="scientific">Anguilla anguilla</name>
    <name type="common">European freshwater eel</name>
    <name type="synonym">Muraena anguilla</name>
    <dbReference type="NCBI Taxonomy" id="7936"/>
    <lineage>
        <taxon>Eukaryota</taxon>
        <taxon>Metazoa</taxon>
        <taxon>Chordata</taxon>
        <taxon>Craniata</taxon>
        <taxon>Vertebrata</taxon>
        <taxon>Euteleostomi</taxon>
        <taxon>Actinopterygii</taxon>
        <taxon>Neopterygii</taxon>
        <taxon>Teleostei</taxon>
        <taxon>Anguilliformes</taxon>
        <taxon>Anguillidae</taxon>
        <taxon>Anguilla</taxon>
    </lineage>
</organism>
<sequence length="22" mass="2553">MVLISIPQMERGEKKILPNRVT</sequence>
<dbReference type="EMBL" id="GBXM01055954">
    <property type="protein sequence ID" value="JAH52623.1"/>
    <property type="molecule type" value="Transcribed_RNA"/>
</dbReference>